<reference evidence="5" key="1">
    <citation type="journal article" date="2012" name="Science">
        <title>The Paleozoic origin of enzymatic lignin decomposition reconstructed from 31 fungal genomes.</title>
        <authorList>
            <person name="Floudas D."/>
            <person name="Binder M."/>
            <person name="Riley R."/>
            <person name="Barry K."/>
            <person name="Blanchette R.A."/>
            <person name="Henrissat B."/>
            <person name="Martinez A.T."/>
            <person name="Otillar R."/>
            <person name="Spatafora J.W."/>
            <person name="Yadav J.S."/>
            <person name="Aerts A."/>
            <person name="Benoit I."/>
            <person name="Boyd A."/>
            <person name="Carlson A."/>
            <person name="Copeland A."/>
            <person name="Coutinho P.M."/>
            <person name="de Vries R.P."/>
            <person name="Ferreira P."/>
            <person name="Findley K."/>
            <person name="Foster B."/>
            <person name="Gaskell J."/>
            <person name="Glotzer D."/>
            <person name="Gorecki P."/>
            <person name="Heitman J."/>
            <person name="Hesse C."/>
            <person name="Hori C."/>
            <person name="Igarashi K."/>
            <person name="Jurgens J.A."/>
            <person name="Kallen N."/>
            <person name="Kersten P."/>
            <person name="Kohler A."/>
            <person name="Kuees U."/>
            <person name="Kumar T.K.A."/>
            <person name="Kuo A."/>
            <person name="LaButti K."/>
            <person name="Larrondo L.F."/>
            <person name="Lindquist E."/>
            <person name="Ling A."/>
            <person name="Lombard V."/>
            <person name="Lucas S."/>
            <person name="Lundell T."/>
            <person name="Martin R."/>
            <person name="McLaughlin D.J."/>
            <person name="Morgenstern I."/>
            <person name="Morin E."/>
            <person name="Murat C."/>
            <person name="Nagy L.G."/>
            <person name="Nolan M."/>
            <person name="Ohm R.A."/>
            <person name="Patyshakuliyeva A."/>
            <person name="Rokas A."/>
            <person name="Ruiz-Duenas F.J."/>
            <person name="Sabat G."/>
            <person name="Salamov A."/>
            <person name="Samejima M."/>
            <person name="Schmutz J."/>
            <person name="Slot J.C."/>
            <person name="St John F."/>
            <person name="Stenlid J."/>
            <person name="Sun H."/>
            <person name="Sun S."/>
            <person name="Syed K."/>
            <person name="Tsang A."/>
            <person name="Wiebenga A."/>
            <person name="Young D."/>
            <person name="Pisabarro A."/>
            <person name="Eastwood D.C."/>
            <person name="Martin F."/>
            <person name="Cullen D."/>
            <person name="Grigoriev I.V."/>
            <person name="Hibbett D.S."/>
        </authorList>
    </citation>
    <scope>NUCLEOTIDE SEQUENCE [LARGE SCALE GENOMIC DNA]</scope>
    <source>
        <strain evidence="5">RWD-64-598 SS2</strain>
    </source>
</reference>
<protein>
    <recommendedName>
        <fullName evidence="3">Fido domain-containing protein</fullName>
    </recommendedName>
</protein>
<feature type="non-terminal residue" evidence="4">
    <location>
        <position position="1"/>
    </location>
</feature>
<dbReference type="GO" id="GO:0005524">
    <property type="term" value="F:ATP binding"/>
    <property type="evidence" value="ECO:0007669"/>
    <property type="project" value="UniProtKB-KW"/>
</dbReference>
<dbReference type="KEGG" id="cput:CONPUDRAFT_56821"/>
<proteinExistence type="predicted"/>
<keyword evidence="2" id="KW-0547">Nucleotide-binding</keyword>
<feature type="binding site" evidence="2">
    <location>
        <begin position="68"/>
        <end position="75"/>
    </location>
    <ligand>
        <name>ATP</name>
        <dbReference type="ChEBI" id="CHEBI:30616"/>
    </ligand>
</feature>
<feature type="active site" evidence="1">
    <location>
        <position position="64"/>
    </location>
</feature>
<evidence type="ECO:0000313" key="5">
    <source>
        <dbReference type="Proteomes" id="UP000053558"/>
    </source>
</evidence>
<comment type="caution">
    <text evidence="4">The sequence shown here is derived from an EMBL/GenBank/DDBJ whole genome shotgun (WGS) entry which is preliminary data.</text>
</comment>
<dbReference type="RefSeq" id="XP_007768995.1">
    <property type="nucleotide sequence ID" value="XM_007770805.1"/>
</dbReference>
<sequence>GVTRGVTQRTAVVRSQQYNLAFCPAGGVDQQLEYICKMGRQYIRNWRNPFSTAAWIHLTIVRCHPFDDGNGRLARLLCSIPLIKHGFPPLALMPEFKTAYYEGMNRAWDGDFSTLIACFFESMRTALVHVERLVDTDYDVVGRRVAINGVPVSVAERDGEDVGMVAS</sequence>
<dbReference type="Pfam" id="PF02661">
    <property type="entry name" value="Fic"/>
    <property type="match status" value="1"/>
</dbReference>
<evidence type="ECO:0000313" key="4">
    <source>
        <dbReference type="EMBL" id="EIW80835.1"/>
    </source>
</evidence>
<dbReference type="OMA" id="ICKMGRQ"/>
<dbReference type="AlphaFoldDB" id="A0A5M3MQ79"/>
<evidence type="ECO:0000259" key="3">
    <source>
        <dbReference type="PROSITE" id="PS51459"/>
    </source>
</evidence>
<evidence type="ECO:0000256" key="2">
    <source>
        <dbReference type="PIRSR" id="PIRSR640198-2"/>
    </source>
</evidence>
<gene>
    <name evidence="4" type="ORF">CONPUDRAFT_56821</name>
</gene>
<dbReference type="EMBL" id="JH711579">
    <property type="protein sequence ID" value="EIW80835.1"/>
    <property type="molecule type" value="Genomic_DNA"/>
</dbReference>
<dbReference type="PANTHER" id="PTHR13504:SF38">
    <property type="entry name" value="FIDO DOMAIN-CONTAINING PROTEIN"/>
    <property type="match status" value="1"/>
</dbReference>
<organism evidence="4 5">
    <name type="scientific">Coniophora puteana (strain RWD-64-598)</name>
    <name type="common">Brown rot fungus</name>
    <dbReference type="NCBI Taxonomy" id="741705"/>
    <lineage>
        <taxon>Eukaryota</taxon>
        <taxon>Fungi</taxon>
        <taxon>Dikarya</taxon>
        <taxon>Basidiomycota</taxon>
        <taxon>Agaricomycotina</taxon>
        <taxon>Agaricomycetes</taxon>
        <taxon>Agaricomycetidae</taxon>
        <taxon>Boletales</taxon>
        <taxon>Coniophorineae</taxon>
        <taxon>Coniophoraceae</taxon>
        <taxon>Coniophora</taxon>
    </lineage>
</organism>
<dbReference type="SUPFAM" id="SSF140931">
    <property type="entry name" value="Fic-like"/>
    <property type="match status" value="1"/>
</dbReference>
<dbReference type="GeneID" id="19207827"/>
<accession>A0A5M3MQ79</accession>
<feature type="domain" description="Fido" evidence="3">
    <location>
        <begin position="1"/>
        <end position="122"/>
    </location>
</feature>
<dbReference type="InterPro" id="IPR036597">
    <property type="entry name" value="Fido-like_dom_sf"/>
</dbReference>
<dbReference type="PANTHER" id="PTHR13504">
    <property type="entry name" value="FIDO DOMAIN-CONTAINING PROTEIN DDB_G0283145"/>
    <property type="match status" value="1"/>
</dbReference>
<dbReference type="PROSITE" id="PS51459">
    <property type="entry name" value="FIDO"/>
    <property type="match status" value="1"/>
</dbReference>
<dbReference type="InterPro" id="IPR040198">
    <property type="entry name" value="Fido_containing"/>
</dbReference>
<keyword evidence="2" id="KW-0067">ATP-binding</keyword>
<feature type="binding site" evidence="2">
    <location>
        <begin position="100"/>
        <end position="101"/>
    </location>
    <ligand>
        <name>ATP</name>
        <dbReference type="ChEBI" id="CHEBI:30616"/>
    </ligand>
</feature>
<dbReference type="Proteomes" id="UP000053558">
    <property type="component" value="Unassembled WGS sequence"/>
</dbReference>
<dbReference type="OrthoDB" id="439046at2759"/>
<keyword evidence="5" id="KW-1185">Reference proteome</keyword>
<dbReference type="InterPro" id="IPR003812">
    <property type="entry name" value="Fido"/>
</dbReference>
<dbReference type="Gene3D" id="1.10.3290.10">
    <property type="entry name" value="Fido-like domain"/>
    <property type="match status" value="1"/>
</dbReference>
<name>A0A5M3MQ79_CONPW</name>
<evidence type="ECO:0000256" key="1">
    <source>
        <dbReference type="PIRSR" id="PIRSR640198-1"/>
    </source>
</evidence>